<evidence type="ECO:0000313" key="2">
    <source>
        <dbReference type="Proteomes" id="UP000799324"/>
    </source>
</evidence>
<evidence type="ECO:0000313" key="1">
    <source>
        <dbReference type="EMBL" id="KAF2660384.1"/>
    </source>
</evidence>
<proteinExistence type="predicted"/>
<sequence length="782" mass="89888">MSTRRSRQFSRLPTWFGRARMMSFGRWAAASVESKSIAVLAFDHTEFQQHIDSSDHSDYHPLRPELALIQSEVRDWDTTGLLYQAIFTGEGRRVGGRSLNLAIFFSQAGKVDIQSVLQFAYRNKYLRRSRTPLYSYFKSRINELRVKRHIDIELAHRVLKKSEVLRSWISVADARTLAIELGVSTLQQVYGSGSRTFRRASLTTYLFDSRYVAFVAWHMYVIRECLRMFSPSLHHHIFFTPPPSLYHTFQQPSTHLLSAQHGSNKEVGIDESCKEVTRANEVQRSTKRGEPIFTWSHMWSWDFANPFAGLHLPRSIFYAPVSYLIQEVYRLIGKKGTDSHTSKPPDLPLTRPYTSIERGFQNQPPLRLSPYTHNDAATQHQIREISQALYGLTSENEWEDRDFAAWTAWSRTVEEKALAICARYIASGHPKVASAVPLKLSREMPPQFGRDHARKTAESDARHFGPICYLSASLVILLMTTDGDDILIPTHINIVGSHALGACHWKERSACLPVFPGQSNEAMTKFISARHAWNIINVYDLWDIFKDSEILSISDAFLLFPWDWRDGDAGSHLTVVDTKTVMKTFLPRVFSSEWDIRFLEPGNLRRGVWRAKAVREKDTSVSYNLGYERYTSIEAIIDRLLDIGFHVKFSRRRRPKVAFAYVYSEDFTATFRPPCKRQPPAEIDFLVNGKPWCHAYATCPFPATRTSSKYCQFHLTRLMQLWTNPTLTTSAISKFDDADFRLPDLATNKDRHNNTKSLLRTIHQAADVGYRLRSLHGYPSPT</sequence>
<dbReference type="Proteomes" id="UP000799324">
    <property type="component" value="Unassembled WGS sequence"/>
</dbReference>
<accession>A0A6A6TP61</accession>
<gene>
    <name evidence="1" type="ORF">K491DRAFT_674886</name>
</gene>
<dbReference type="EMBL" id="MU004300">
    <property type="protein sequence ID" value="KAF2660384.1"/>
    <property type="molecule type" value="Genomic_DNA"/>
</dbReference>
<name>A0A6A6TP61_9PLEO</name>
<protein>
    <submittedName>
        <fullName evidence="1">Uncharacterized protein</fullName>
    </submittedName>
</protein>
<keyword evidence="2" id="KW-1185">Reference proteome</keyword>
<dbReference type="AlphaFoldDB" id="A0A6A6TP61"/>
<reference evidence="1" key="1">
    <citation type="journal article" date="2020" name="Stud. Mycol.">
        <title>101 Dothideomycetes genomes: a test case for predicting lifestyles and emergence of pathogens.</title>
        <authorList>
            <person name="Haridas S."/>
            <person name="Albert R."/>
            <person name="Binder M."/>
            <person name="Bloem J."/>
            <person name="Labutti K."/>
            <person name="Salamov A."/>
            <person name="Andreopoulos B."/>
            <person name="Baker S."/>
            <person name="Barry K."/>
            <person name="Bills G."/>
            <person name="Bluhm B."/>
            <person name="Cannon C."/>
            <person name="Castanera R."/>
            <person name="Culley D."/>
            <person name="Daum C."/>
            <person name="Ezra D."/>
            <person name="Gonzalez J."/>
            <person name="Henrissat B."/>
            <person name="Kuo A."/>
            <person name="Liang C."/>
            <person name="Lipzen A."/>
            <person name="Lutzoni F."/>
            <person name="Magnuson J."/>
            <person name="Mondo S."/>
            <person name="Nolan M."/>
            <person name="Ohm R."/>
            <person name="Pangilinan J."/>
            <person name="Park H.-J."/>
            <person name="Ramirez L."/>
            <person name="Alfaro M."/>
            <person name="Sun H."/>
            <person name="Tritt A."/>
            <person name="Yoshinaga Y."/>
            <person name="Zwiers L.-H."/>
            <person name="Turgeon B."/>
            <person name="Goodwin S."/>
            <person name="Spatafora J."/>
            <person name="Crous P."/>
            <person name="Grigoriev I."/>
        </authorList>
    </citation>
    <scope>NUCLEOTIDE SEQUENCE</scope>
    <source>
        <strain evidence="1">CBS 122681</strain>
    </source>
</reference>
<organism evidence="1 2">
    <name type="scientific">Lophiostoma macrostomum CBS 122681</name>
    <dbReference type="NCBI Taxonomy" id="1314788"/>
    <lineage>
        <taxon>Eukaryota</taxon>
        <taxon>Fungi</taxon>
        <taxon>Dikarya</taxon>
        <taxon>Ascomycota</taxon>
        <taxon>Pezizomycotina</taxon>
        <taxon>Dothideomycetes</taxon>
        <taxon>Pleosporomycetidae</taxon>
        <taxon>Pleosporales</taxon>
        <taxon>Lophiostomataceae</taxon>
        <taxon>Lophiostoma</taxon>
    </lineage>
</organism>